<protein>
    <submittedName>
        <fullName evidence="2">Uncharacterized protein</fullName>
    </submittedName>
</protein>
<sequence length="157" mass="17305">MRVSIDCLPPAYVLLSSFFAYQLLPANFDTKGNLTRNIDPQDAPTLVERDDGTVSFAAVDAYTSMGAPGVANANPDIDIARPAMKPRLNDDNKKRGYHVVTTGEPDHIDMASYPFQLDFERWDICSPRKSSRRSTPRIDRPAVGNAPRETAVPRLGA</sequence>
<name>A0ABR3C9Z3_9PEZI</name>
<dbReference type="RefSeq" id="XP_066630481.1">
    <property type="nucleotide sequence ID" value="XM_066779677.1"/>
</dbReference>
<gene>
    <name evidence="2" type="ORF">SLS55_008265</name>
</gene>
<dbReference type="EMBL" id="JAJVCZ030000008">
    <property type="protein sequence ID" value="KAL0257452.1"/>
    <property type="molecule type" value="Genomic_DNA"/>
</dbReference>
<accession>A0ABR3C9Z3</accession>
<reference evidence="2 3" key="1">
    <citation type="submission" date="2024-02" db="EMBL/GenBank/DDBJ databases">
        <title>De novo assembly and annotation of 12 fungi associated with fruit tree decline syndrome in Ontario, Canada.</title>
        <authorList>
            <person name="Sulman M."/>
            <person name="Ellouze W."/>
            <person name="Ilyukhin E."/>
        </authorList>
    </citation>
    <scope>NUCLEOTIDE SEQUENCE [LARGE SCALE GENOMIC DNA]</scope>
    <source>
        <strain evidence="2 3">FDS-637</strain>
    </source>
</reference>
<proteinExistence type="predicted"/>
<dbReference type="Proteomes" id="UP001430584">
    <property type="component" value="Unassembled WGS sequence"/>
</dbReference>
<feature type="region of interest" description="Disordered" evidence="1">
    <location>
        <begin position="127"/>
        <end position="157"/>
    </location>
</feature>
<comment type="caution">
    <text evidence="2">The sequence shown here is derived from an EMBL/GenBank/DDBJ whole genome shotgun (WGS) entry which is preliminary data.</text>
</comment>
<evidence type="ECO:0000313" key="3">
    <source>
        <dbReference type="Proteomes" id="UP001430584"/>
    </source>
</evidence>
<keyword evidence="3" id="KW-1185">Reference proteome</keyword>
<organism evidence="2 3">
    <name type="scientific">Diplodia seriata</name>
    <dbReference type="NCBI Taxonomy" id="420778"/>
    <lineage>
        <taxon>Eukaryota</taxon>
        <taxon>Fungi</taxon>
        <taxon>Dikarya</taxon>
        <taxon>Ascomycota</taxon>
        <taxon>Pezizomycotina</taxon>
        <taxon>Dothideomycetes</taxon>
        <taxon>Dothideomycetes incertae sedis</taxon>
        <taxon>Botryosphaeriales</taxon>
        <taxon>Botryosphaeriaceae</taxon>
        <taxon>Diplodia</taxon>
    </lineage>
</organism>
<evidence type="ECO:0000256" key="1">
    <source>
        <dbReference type="SAM" id="MobiDB-lite"/>
    </source>
</evidence>
<dbReference type="GeneID" id="92012350"/>
<evidence type="ECO:0000313" key="2">
    <source>
        <dbReference type="EMBL" id="KAL0257452.1"/>
    </source>
</evidence>